<dbReference type="Proteomes" id="UP000177746">
    <property type="component" value="Unassembled WGS sequence"/>
</dbReference>
<dbReference type="InterPro" id="IPR000305">
    <property type="entry name" value="GIY-YIG_endonuc"/>
</dbReference>
<dbReference type="PANTHER" id="PTHR34477:SF1">
    <property type="entry name" value="UPF0213 PROTEIN YHBQ"/>
    <property type="match status" value="1"/>
</dbReference>
<dbReference type="PANTHER" id="PTHR34477">
    <property type="entry name" value="UPF0213 PROTEIN YHBQ"/>
    <property type="match status" value="1"/>
</dbReference>
<dbReference type="InterPro" id="IPR035901">
    <property type="entry name" value="GIY-YIG_endonuc_sf"/>
</dbReference>
<dbReference type="Gene3D" id="3.40.1440.10">
    <property type="entry name" value="GIY-YIG endonuclease"/>
    <property type="match status" value="1"/>
</dbReference>
<gene>
    <name evidence="3" type="ORF">A2665_02095</name>
</gene>
<dbReference type="AlphaFoldDB" id="A0A1G2T5M8"/>
<dbReference type="SUPFAM" id="SSF82771">
    <property type="entry name" value="GIY-YIG endonuclease"/>
    <property type="match status" value="1"/>
</dbReference>
<dbReference type="Pfam" id="PF01541">
    <property type="entry name" value="GIY-YIG"/>
    <property type="match status" value="1"/>
</dbReference>
<organism evidence="3 4">
    <name type="scientific">Candidatus Zambryskibacteria bacterium RIFCSPHIGHO2_01_FULL_46_30</name>
    <dbReference type="NCBI Taxonomy" id="1802739"/>
    <lineage>
        <taxon>Bacteria</taxon>
        <taxon>Candidatus Zambryskiibacteriota</taxon>
    </lineage>
</organism>
<evidence type="ECO:0000313" key="3">
    <source>
        <dbReference type="EMBL" id="OHA92580.1"/>
    </source>
</evidence>
<dbReference type="EMBL" id="MHVI01000002">
    <property type="protein sequence ID" value="OHA92580.1"/>
    <property type="molecule type" value="Genomic_DNA"/>
</dbReference>
<dbReference type="PROSITE" id="PS50164">
    <property type="entry name" value="GIY_YIG"/>
    <property type="match status" value="1"/>
</dbReference>
<evidence type="ECO:0000256" key="1">
    <source>
        <dbReference type="ARBA" id="ARBA00007435"/>
    </source>
</evidence>
<reference evidence="3 4" key="1">
    <citation type="journal article" date="2016" name="Nat. Commun.">
        <title>Thousands of microbial genomes shed light on interconnected biogeochemical processes in an aquifer system.</title>
        <authorList>
            <person name="Anantharaman K."/>
            <person name="Brown C.T."/>
            <person name="Hug L.A."/>
            <person name="Sharon I."/>
            <person name="Castelle C.J."/>
            <person name="Probst A.J."/>
            <person name="Thomas B.C."/>
            <person name="Singh A."/>
            <person name="Wilkins M.J."/>
            <person name="Karaoz U."/>
            <person name="Brodie E.L."/>
            <person name="Williams K.H."/>
            <person name="Hubbard S.S."/>
            <person name="Banfield J.F."/>
        </authorList>
    </citation>
    <scope>NUCLEOTIDE SEQUENCE [LARGE SCALE GENOMIC DNA]</scope>
</reference>
<sequence>MQIVYVLKSEQDRNLYIGCTSNLKKRLDMHNKGKVLSTRSRRPFKLVYSESFSDKYKAFLTERLYKTTKGKRVLLEKIKSS</sequence>
<comment type="similarity">
    <text evidence="1">Belongs to the UPF0213 family.</text>
</comment>
<accession>A0A1G2T5M8</accession>
<comment type="caution">
    <text evidence="3">The sequence shown here is derived from an EMBL/GenBank/DDBJ whole genome shotgun (WGS) entry which is preliminary data.</text>
</comment>
<protein>
    <recommendedName>
        <fullName evidence="2">GIY-YIG domain-containing protein</fullName>
    </recommendedName>
</protein>
<evidence type="ECO:0000313" key="4">
    <source>
        <dbReference type="Proteomes" id="UP000177746"/>
    </source>
</evidence>
<feature type="domain" description="GIY-YIG" evidence="2">
    <location>
        <begin position="1"/>
        <end position="77"/>
    </location>
</feature>
<proteinExistence type="inferred from homology"/>
<evidence type="ECO:0000259" key="2">
    <source>
        <dbReference type="PROSITE" id="PS50164"/>
    </source>
</evidence>
<dbReference type="InterPro" id="IPR050190">
    <property type="entry name" value="UPF0213_domain"/>
</dbReference>
<name>A0A1G2T5M8_9BACT</name>